<evidence type="ECO:0000256" key="2">
    <source>
        <dbReference type="SAM" id="SignalP"/>
    </source>
</evidence>
<sequence length="192" mass="20388">MKFMLLLMATAGSLAVAVPDSGESQPTKTVSMSVRPAPPPINGPVNVSAPGPHTPTRTLSSDFTITTETCLPPSDYGAADLGDCAALCNFFEEEADATFTLDPLEILAWSSHNCVFEILNRDTCGTYTGNNGQIVTFCNAMLTECISRGEDGLINLEQPPLLMIMGGDESLPPYSPPPYTADANCNDAHDEI</sequence>
<dbReference type="EMBL" id="JARJLG010000010">
    <property type="protein sequence ID" value="KAJ7777604.1"/>
    <property type="molecule type" value="Genomic_DNA"/>
</dbReference>
<keyword evidence="4" id="KW-1185">Reference proteome</keyword>
<dbReference type="AlphaFoldDB" id="A0AAD7K3M8"/>
<gene>
    <name evidence="3" type="ORF">DFH07DRAFT_766356</name>
</gene>
<feature type="signal peptide" evidence="2">
    <location>
        <begin position="1"/>
        <end position="15"/>
    </location>
</feature>
<organism evidence="3 4">
    <name type="scientific">Mycena maculata</name>
    <dbReference type="NCBI Taxonomy" id="230809"/>
    <lineage>
        <taxon>Eukaryota</taxon>
        <taxon>Fungi</taxon>
        <taxon>Dikarya</taxon>
        <taxon>Basidiomycota</taxon>
        <taxon>Agaricomycotina</taxon>
        <taxon>Agaricomycetes</taxon>
        <taxon>Agaricomycetidae</taxon>
        <taxon>Agaricales</taxon>
        <taxon>Marasmiineae</taxon>
        <taxon>Mycenaceae</taxon>
        <taxon>Mycena</taxon>
    </lineage>
</organism>
<dbReference type="Proteomes" id="UP001215280">
    <property type="component" value="Unassembled WGS sequence"/>
</dbReference>
<keyword evidence="2" id="KW-0732">Signal</keyword>
<evidence type="ECO:0000313" key="3">
    <source>
        <dbReference type="EMBL" id="KAJ7777604.1"/>
    </source>
</evidence>
<feature type="region of interest" description="Disordered" evidence="1">
    <location>
        <begin position="19"/>
        <end position="38"/>
    </location>
</feature>
<accession>A0AAD7K3M8</accession>
<name>A0AAD7K3M8_9AGAR</name>
<feature type="compositionally biased region" description="Polar residues" evidence="1">
    <location>
        <begin position="22"/>
        <end position="32"/>
    </location>
</feature>
<comment type="caution">
    <text evidence="3">The sequence shown here is derived from an EMBL/GenBank/DDBJ whole genome shotgun (WGS) entry which is preliminary data.</text>
</comment>
<feature type="chain" id="PRO_5042064674" evidence="2">
    <location>
        <begin position="16"/>
        <end position="192"/>
    </location>
</feature>
<protein>
    <submittedName>
        <fullName evidence="3">Uncharacterized protein</fullName>
    </submittedName>
</protein>
<evidence type="ECO:0000256" key="1">
    <source>
        <dbReference type="SAM" id="MobiDB-lite"/>
    </source>
</evidence>
<reference evidence="3" key="1">
    <citation type="submission" date="2023-03" db="EMBL/GenBank/DDBJ databases">
        <title>Massive genome expansion in bonnet fungi (Mycena s.s.) driven by repeated elements and novel gene families across ecological guilds.</title>
        <authorList>
            <consortium name="Lawrence Berkeley National Laboratory"/>
            <person name="Harder C.B."/>
            <person name="Miyauchi S."/>
            <person name="Viragh M."/>
            <person name="Kuo A."/>
            <person name="Thoen E."/>
            <person name="Andreopoulos B."/>
            <person name="Lu D."/>
            <person name="Skrede I."/>
            <person name="Drula E."/>
            <person name="Henrissat B."/>
            <person name="Morin E."/>
            <person name="Kohler A."/>
            <person name="Barry K."/>
            <person name="LaButti K."/>
            <person name="Morin E."/>
            <person name="Salamov A."/>
            <person name="Lipzen A."/>
            <person name="Mereny Z."/>
            <person name="Hegedus B."/>
            <person name="Baldrian P."/>
            <person name="Stursova M."/>
            <person name="Weitz H."/>
            <person name="Taylor A."/>
            <person name="Grigoriev I.V."/>
            <person name="Nagy L.G."/>
            <person name="Martin F."/>
            <person name="Kauserud H."/>
        </authorList>
    </citation>
    <scope>NUCLEOTIDE SEQUENCE</scope>
    <source>
        <strain evidence="3">CBHHK188m</strain>
    </source>
</reference>
<proteinExistence type="predicted"/>
<evidence type="ECO:0000313" key="4">
    <source>
        <dbReference type="Proteomes" id="UP001215280"/>
    </source>
</evidence>